<evidence type="ECO:0000256" key="2">
    <source>
        <dbReference type="ARBA" id="ARBA00022448"/>
    </source>
</evidence>
<feature type="transmembrane region" description="Helical" evidence="7">
    <location>
        <begin position="461"/>
        <end position="484"/>
    </location>
</feature>
<dbReference type="Proteomes" id="UP000269974">
    <property type="component" value="Unassembled WGS sequence"/>
</dbReference>
<proteinExistence type="predicted"/>
<dbReference type="EMBL" id="UYIO01000001">
    <property type="protein sequence ID" value="VDG76938.1"/>
    <property type="molecule type" value="Genomic_DNA"/>
</dbReference>
<evidence type="ECO:0000256" key="4">
    <source>
        <dbReference type="ARBA" id="ARBA00022989"/>
    </source>
</evidence>
<feature type="transmembrane region" description="Helical" evidence="7">
    <location>
        <begin position="558"/>
        <end position="580"/>
    </location>
</feature>
<evidence type="ECO:0000256" key="5">
    <source>
        <dbReference type="ARBA" id="ARBA00023136"/>
    </source>
</evidence>
<evidence type="ECO:0000256" key="1">
    <source>
        <dbReference type="ARBA" id="ARBA00004141"/>
    </source>
</evidence>
<dbReference type="GO" id="GO:0035673">
    <property type="term" value="F:oligopeptide transmembrane transporter activity"/>
    <property type="evidence" value="ECO:0007669"/>
    <property type="project" value="InterPro"/>
</dbReference>
<feature type="region of interest" description="Disordered" evidence="6">
    <location>
        <begin position="1"/>
        <end position="21"/>
    </location>
</feature>
<accession>A0A7Z8Y9W1</accession>
<dbReference type="InterPro" id="IPR045035">
    <property type="entry name" value="YSL-like"/>
</dbReference>
<feature type="transmembrane region" description="Helical" evidence="7">
    <location>
        <begin position="87"/>
        <end position="110"/>
    </location>
</feature>
<evidence type="ECO:0000313" key="8">
    <source>
        <dbReference type="EMBL" id="VDG76938.1"/>
    </source>
</evidence>
<feature type="transmembrane region" description="Helical" evidence="7">
    <location>
        <begin position="28"/>
        <end position="50"/>
    </location>
</feature>
<dbReference type="Pfam" id="PF03169">
    <property type="entry name" value="OPT"/>
    <property type="match status" value="1"/>
</dbReference>
<feature type="transmembrane region" description="Helical" evidence="7">
    <location>
        <begin position="56"/>
        <end position="75"/>
    </location>
</feature>
<feature type="transmembrane region" description="Helical" evidence="7">
    <location>
        <begin position="218"/>
        <end position="249"/>
    </location>
</feature>
<dbReference type="InterPro" id="IPR004814">
    <property type="entry name" value="Oligopep_transpt"/>
</dbReference>
<dbReference type="PANTHER" id="PTHR31645">
    <property type="entry name" value="OLIGOPEPTIDE TRANSPORTER YGL114W-RELATED"/>
    <property type="match status" value="1"/>
</dbReference>
<dbReference type="PANTHER" id="PTHR31645:SF0">
    <property type="entry name" value="OLIGOPEPTIDE TRANSPORTER YGL114W-RELATED"/>
    <property type="match status" value="1"/>
</dbReference>
<sequence>MPVTKTDSGARTPINAGHTARNSTPRELTFRAVVIGGIITLVFTAANVYLGLKSGLTFATSIPAAVISMVIRARTKHTIQENNIVQTIASGAGTLSAIIFVIPGLVMIGWWAEFPFWTTVAVCMVGGVLGVMYSIPLRRALVTHSDLKYPEGVAAAEVLKVGASEKGTAENKRGMWAIITGGLASAAFSILSSMKLAASNISGAFKIGAGGTSLGFGFSFALIGIGHLVGLGVGVAMIVGVVIGVGVLLPTFSQGQIAPGNLSDSLSTVFSNDVRFVGAGVIAVAAVWALIKVLRPIYRGIRDSVVSSQKRAHGEKVDLTEQDIPAQNVGGVILVCMVPIAFLLWDFIQDTVLRGAELKLIAVSVIVTFLIGILVAAVCGYMAGLIGSSNSPISGVGILVVLLGALIMRFTYGPADAKEIFALTAFTLFVTSIIFGIATISNDNLQDLKTGQLVGATPWKQQVALVIGVVFGSLIIPVVLNLMANAFGFQGMEGAGENALAAPQATLISSLAAGVLGGTMDWSLLGLGAIIGVVIIIIDEILKAKTEKLSLPALAVGMGIYLPMSTTVTIAVGAVIGALYDRWVQASGDADGAKKRTGTLLATGFIVGESLWGVVNAAIIGFSGNDSPLAVVGDSFAIPALILGIVLFCGAIFYLYRTTAKKASATN</sequence>
<name>A0A7Z8Y9W1_9ACTO</name>
<reference evidence="8 9" key="1">
    <citation type="submission" date="2018-11" db="EMBL/GenBank/DDBJ databases">
        <authorList>
            <consortium name="Pathogen Informatics"/>
        </authorList>
    </citation>
    <scope>NUCLEOTIDE SEQUENCE [LARGE SCALE GENOMIC DNA]</scope>
    <source>
        <strain evidence="8 9">NCTC10327</strain>
    </source>
</reference>
<feature type="transmembrane region" description="Helical" evidence="7">
    <location>
        <begin position="329"/>
        <end position="348"/>
    </location>
</feature>
<dbReference type="GO" id="GO:0016020">
    <property type="term" value="C:membrane"/>
    <property type="evidence" value="ECO:0007669"/>
    <property type="project" value="UniProtKB-SubCell"/>
</dbReference>
<evidence type="ECO:0000256" key="6">
    <source>
        <dbReference type="SAM" id="MobiDB-lite"/>
    </source>
</evidence>
<feature type="transmembrane region" description="Helical" evidence="7">
    <location>
        <begin position="270"/>
        <end position="291"/>
    </location>
</feature>
<organism evidence="8 9">
    <name type="scientific">Actinobaculum suis</name>
    <dbReference type="NCBI Taxonomy" id="1657"/>
    <lineage>
        <taxon>Bacteria</taxon>
        <taxon>Bacillati</taxon>
        <taxon>Actinomycetota</taxon>
        <taxon>Actinomycetes</taxon>
        <taxon>Actinomycetales</taxon>
        <taxon>Actinomycetaceae</taxon>
        <taxon>Actinobaculum</taxon>
    </lineage>
</organism>
<keyword evidence="4 7" id="KW-1133">Transmembrane helix</keyword>
<keyword evidence="5 7" id="KW-0472">Membrane</keyword>
<evidence type="ECO:0000256" key="7">
    <source>
        <dbReference type="SAM" id="Phobius"/>
    </source>
</evidence>
<feature type="transmembrane region" description="Helical" evidence="7">
    <location>
        <begin position="389"/>
        <end position="408"/>
    </location>
</feature>
<evidence type="ECO:0000256" key="3">
    <source>
        <dbReference type="ARBA" id="ARBA00022692"/>
    </source>
</evidence>
<feature type="transmembrane region" description="Helical" evidence="7">
    <location>
        <begin position="505"/>
        <end position="538"/>
    </location>
</feature>
<feature type="transmembrane region" description="Helical" evidence="7">
    <location>
        <begin position="420"/>
        <end position="441"/>
    </location>
</feature>
<evidence type="ECO:0000313" key="9">
    <source>
        <dbReference type="Proteomes" id="UP000269974"/>
    </source>
</evidence>
<comment type="caution">
    <text evidence="8">The sequence shown here is derived from an EMBL/GenBank/DDBJ whole genome shotgun (WGS) entry which is preliminary data.</text>
</comment>
<keyword evidence="2" id="KW-0813">Transport</keyword>
<dbReference type="InterPro" id="IPR004813">
    <property type="entry name" value="OPT"/>
</dbReference>
<feature type="transmembrane region" description="Helical" evidence="7">
    <location>
        <begin position="176"/>
        <end position="198"/>
    </location>
</feature>
<feature type="transmembrane region" description="Helical" evidence="7">
    <location>
        <begin position="360"/>
        <end position="383"/>
    </location>
</feature>
<feature type="transmembrane region" description="Helical" evidence="7">
    <location>
        <begin position="116"/>
        <end position="135"/>
    </location>
</feature>
<dbReference type="NCBIfam" id="TIGR00728">
    <property type="entry name" value="OPT_sfam"/>
    <property type="match status" value="1"/>
</dbReference>
<feature type="transmembrane region" description="Helical" evidence="7">
    <location>
        <begin position="636"/>
        <end position="656"/>
    </location>
</feature>
<keyword evidence="3 7" id="KW-0812">Transmembrane</keyword>
<dbReference type="NCBIfam" id="TIGR00733">
    <property type="entry name" value="OPT family oligopeptide transporter"/>
    <property type="match status" value="1"/>
</dbReference>
<feature type="transmembrane region" description="Helical" evidence="7">
    <location>
        <begin position="600"/>
        <end position="624"/>
    </location>
</feature>
<dbReference type="AlphaFoldDB" id="A0A7Z8Y9W1"/>
<gene>
    <name evidence="8" type="ORF">NCTC10327_01573</name>
</gene>
<protein>
    <submittedName>
        <fullName evidence="8">Oligopeptide transporter, OPT family</fullName>
    </submittedName>
</protein>
<comment type="subcellular location">
    <subcellularLocation>
        <location evidence="1">Membrane</location>
        <topology evidence="1">Multi-pass membrane protein</topology>
    </subcellularLocation>
</comment>